<dbReference type="GO" id="GO:0120159">
    <property type="term" value="F:rRNA pseudouridine synthase activity"/>
    <property type="evidence" value="ECO:0007669"/>
    <property type="project" value="UniProtKB-ARBA"/>
</dbReference>
<dbReference type="Pfam" id="PF00849">
    <property type="entry name" value="PseudoU_synth_2"/>
    <property type="match status" value="1"/>
</dbReference>
<accession>A0A0G3I285</accession>
<gene>
    <name evidence="9" type="ORF">G293_01635</name>
</gene>
<evidence type="ECO:0000256" key="2">
    <source>
        <dbReference type="ARBA" id="ARBA00008348"/>
    </source>
</evidence>
<evidence type="ECO:0000256" key="5">
    <source>
        <dbReference type="PROSITE-ProRule" id="PRU00182"/>
    </source>
</evidence>
<dbReference type="KEGG" id="lau:G293_01635"/>
<evidence type="ECO:0000256" key="7">
    <source>
        <dbReference type="SAM" id="MobiDB-lite"/>
    </source>
</evidence>
<protein>
    <recommendedName>
        <fullName evidence="6">Pseudouridine synthase</fullName>
        <ecNumber evidence="6">5.4.99.-</ecNumber>
    </recommendedName>
</protein>
<dbReference type="OrthoDB" id="9807213at2"/>
<comment type="similarity">
    <text evidence="2 6">Belongs to the pseudouridine synthase RsuA family.</text>
</comment>
<evidence type="ECO:0000256" key="6">
    <source>
        <dbReference type="RuleBase" id="RU003887"/>
    </source>
</evidence>
<dbReference type="InterPro" id="IPR018496">
    <property type="entry name" value="PsdUridine_synth_RsuA/RluB_CS"/>
</dbReference>
<dbReference type="CDD" id="cd00165">
    <property type="entry name" value="S4"/>
    <property type="match status" value="1"/>
</dbReference>
<feature type="domain" description="RNA-binding S4" evidence="8">
    <location>
        <begin position="14"/>
        <end position="71"/>
    </location>
</feature>
<dbReference type="InterPro" id="IPR000748">
    <property type="entry name" value="PsdUridine_synth_RsuA/RluB/E/F"/>
</dbReference>
<dbReference type="InterPro" id="IPR020094">
    <property type="entry name" value="TruA/RsuA/RluB/E/F_N"/>
</dbReference>
<dbReference type="Pfam" id="PF01479">
    <property type="entry name" value="S4"/>
    <property type="match status" value="1"/>
</dbReference>
<dbReference type="InterPro" id="IPR002942">
    <property type="entry name" value="S4_RNA-bd"/>
</dbReference>
<sequence>MKDNQVVQEGLRPERVSKVIARAGVASRRAVERMIAQKRVKLNGVVLERAAVNVISTDNIEIDGVPIRKAERTRLWLYHKPIGLVTTHSDPDGRSTVFDNLPGISSRVVSVGRLDINTEGLMLLTNDGGLARVLELPSTQWLRVYRVRVYGQIDQSKLDLLKKGIVVQGVCYRDMQVTIDSQKGSNSWLRVGLREGKNREIKKVFEFFNWKVNRLIRISYGPFQLGELLEGNTKEVSKKMLCEQLGSNLLKEARVNLDAPVYSYEPFIRDVPNISKDSDDIVKIKKNSGLRDEFVKKKNFVAPIKRRNFSSHVWMAKGFHAPVLSDDEKKEECHRVSSRGISSSSKRPSRRRSTKK</sequence>
<dbReference type="AlphaFoldDB" id="A0A0G3I285"/>
<organism evidence="9 10">
    <name type="scientific">Candidatus Liberibacter africanus PTSAPSY</name>
    <dbReference type="NCBI Taxonomy" id="1277257"/>
    <lineage>
        <taxon>Bacteria</taxon>
        <taxon>Pseudomonadati</taxon>
        <taxon>Pseudomonadota</taxon>
        <taxon>Alphaproteobacteria</taxon>
        <taxon>Hyphomicrobiales</taxon>
        <taxon>Rhizobiaceae</taxon>
        <taxon>Liberibacter</taxon>
    </lineage>
</organism>
<dbReference type="EMBL" id="CP004021">
    <property type="protein sequence ID" value="AKK19959.1"/>
    <property type="molecule type" value="Genomic_DNA"/>
</dbReference>
<dbReference type="InterPro" id="IPR006145">
    <property type="entry name" value="PsdUridine_synth_RsuA/RluA"/>
</dbReference>
<dbReference type="InterPro" id="IPR020103">
    <property type="entry name" value="PsdUridine_synth_cat_dom_sf"/>
</dbReference>
<dbReference type="Gene3D" id="3.30.70.580">
    <property type="entry name" value="Pseudouridine synthase I, catalytic domain, N-terminal subdomain"/>
    <property type="match status" value="1"/>
</dbReference>
<dbReference type="PANTHER" id="PTHR47683:SF3">
    <property type="entry name" value="RIBOSOMAL LARGE SUBUNIT PSEUDOURIDINE SYNTHASE B"/>
    <property type="match status" value="1"/>
</dbReference>
<dbReference type="PROSITE" id="PS50889">
    <property type="entry name" value="S4"/>
    <property type="match status" value="1"/>
</dbReference>
<dbReference type="InterPro" id="IPR042092">
    <property type="entry name" value="PsdUridine_s_RsuA/RluB/E/F_cat"/>
</dbReference>
<dbReference type="PANTHER" id="PTHR47683">
    <property type="entry name" value="PSEUDOURIDINE SYNTHASE FAMILY PROTEIN-RELATED"/>
    <property type="match status" value="1"/>
</dbReference>
<comment type="catalytic activity">
    <reaction evidence="1">
        <text>a uridine in RNA = a pseudouridine in RNA</text>
        <dbReference type="Rhea" id="RHEA:48348"/>
        <dbReference type="Rhea" id="RHEA-COMP:12068"/>
        <dbReference type="Rhea" id="RHEA-COMP:12069"/>
        <dbReference type="ChEBI" id="CHEBI:65314"/>
        <dbReference type="ChEBI" id="CHEBI:65315"/>
    </reaction>
</comment>
<dbReference type="GO" id="GO:0000455">
    <property type="term" value="P:enzyme-directed rRNA pseudouridine synthesis"/>
    <property type="evidence" value="ECO:0007669"/>
    <property type="project" value="UniProtKB-ARBA"/>
</dbReference>
<feature type="region of interest" description="Disordered" evidence="7">
    <location>
        <begin position="327"/>
        <end position="356"/>
    </location>
</feature>
<dbReference type="InterPro" id="IPR050343">
    <property type="entry name" value="RsuA_PseudoU_synthase"/>
</dbReference>
<dbReference type="PROSITE" id="PS01149">
    <property type="entry name" value="PSI_RSU"/>
    <property type="match status" value="1"/>
</dbReference>
<dbReference type="SMART" id="SM00363">
    <property type="entry name" value="S4"/>
    <property type="match status" value="1"/>
</dbReference>
<dbReference type="NCBIfam" id="TIGR00093">
    <property type="entry name" value="pseudouridine synthase"/>
    <property type="match status" value="1"/>
</dbReference>
<dbReference type="Gene3D" id="3.30.70.1560">
    <property type="entry name" value="Alpha-L RNA-binding motif"/>
    <property type="match status" value="1"/>
</dbReference>
<dbReference type="Gene3D" id="3.10.290.10">
    <property type="entry name" value="RNA-binding S4 domain"/>
    <property type="match status" value="1"/>
</dbReference>
<dbReference type="GO" id="GO:0003723">
    <property type="term" value="F:RNA binding"/>
    <property type="evidence" value="ECO:0007669"/>
    <property type="project" value="UniProtKB-KW"/>
</dbReference>
<evidence type="ECO:0000256" key="3">
    <source>
        <dbReference type="ARBA" id="ARBA00022884"/>
    </source>
</evidence>
<dbReference type="STRING" id="1277257.G293_01635"/>
<evidence type="ECO:0000259" key="8">
    <source>
        <dbReference type="SMART" id="SM00363"/>
    </source>
</evidence>
<keyword evidence="4 6" id="KW-0413">Isomerase</keyword>
<proteinExistence type="inferred from homology"/>
<evidence type="ECO:0000313" key="10">
    <source>
        <dbReference type="Proteomes" id="UP000035503"/>
    </source>
</evidence>
<dbReference type="SUPFAM" id="SSF55174">
    <property type="entry name" value="Alpha-L RNA-binding motif"/>
    <property type="match status" value="1"/>
</dbReference>
<feature type="compositionally biased region" description="Basic residues" evidence="7">
    <location>
        <begin position="347"/>
        <end position="356"/>
    </location>
</feature>
<dbReference type="Proteomes" id="UP000035503">
    <property type="component" value="Chromosome"/>
</dbReference>
<keyword evidence="3 5" id="KW-0694">RNA-binding</keyword>
<evidence type="ECO:0000256" key="4">
    <source>
        <dbReference type="ARBA" id="ARBA00023235"/>
    </source>
</evidence>
<evidence type="ECO:0000313" key="9">
    <source>
        <dbReference type="EMBL" id="AKK19959.1"/>
    </source>
</evidence>
<dbReference type="SUPFAM" id="SSF55120">
    <property type="entry name" value="Pseudouridine synthase"/>
    <property type="match status" value="1"/>
</dbReference>
<reference evidence="9 10" key="1">
    <citation type="journal article" date="2015" name="Genome Announc.">
        <title>Complete Genome Sequence of 'Candidatus Liberibacter africanus,' a Bacterium Associated with Citrus Huanglongbing.</title>
        <authorList>
            <person name="Lin H."/>
            <person name="Pietersen G."/>
            <person name="Han C."/>
            <person name="Read D.A."/>
            <person name="Lou B."/>
            <person name="Gupta G."/>
            <person name="Civerolo E.L."/>
        </authorList>
    </citation>
    <scope>NUCLEOTIDE SEQUENCE [LARGE SCALE GENOMIC DNA]</scope>
    <source>
        <strain evidence="9 10">PTSAPSY</strain>
    </source>
</reference>
<keyword evidence="10" id="KW-1185">Reference proteome</keyword>
<dbReference type="InterPro" id="IPR036986">
    <property type="entry name" value="S4_RNA-bd_sf"/>
</dbReference>
<dbReference type="EC" id="5.4.99.-" evidence="6"/>
<dbReference type="PATRIC" id="fig|1277257.4.peg.354"/>
<name>A0A0G3I285_LIBAF</name>
<dbReference type="RefSeq" id="WP_047264017.1">
    <property type="nucleotide sequence ID" value="NZ_CP004021.1"/>
</dbReference>
<evidence type="ECO:0000256" key="1">
    <source>
        <dbReference type="ARBA" id="ARBA00000073"/>
    </source>
</evidence>